<dbReference type="KEGG" id="sbat:G4Z16_30505"/>
<feature type="region of interest" description="Disordered" evidence="5">
    <location>
        <begin position="140"/>
        <end position="178"/>
    </location>
</feature>
<evidence type="ECO:0000256" key="6">
    <source>
        <dbReference type="SAM" id="Phobius"/>
    </source>
</evidence>
<dbReference type="RefSeq" id="WP_197353799.1">
    <property type="nucleotide sequence ID" value="NZ_CP048882.1"/>
</dbReference>
<dbReference type="GO" id="GO:0008745">
    <property type="term" value="F:N-acetylmuramoyl-L-alanine amidase activity"/>
    <property type="evidence" value="ECO:0007669"/>
    <property type="project" value="UniProtKB-EC"/>
</dbReference>
<protein>
    <recommendedName>
        <fullName evidence="2">N-acetylmuramoyl-L-alanine amidase</fullName>
        <ecNumber evidence="2">3.5.1.28</ecNumber>
    </recommendedName>
</protein>
<dbReference type="InterPro" id="IPR002502">
    <property type="entry name" value="Amidase_domain"/>
</dbReference>
<evidence type="ECO:0000256" key="4">
    <source>
        <dbReference type="ARBA" id="ARBA00023316"/>
    </source>
</evidence>
<feature type="compositionally biased region" description="Basic and acidic residues" evidence="5">
    <location>
        <begin position="140"/>
        <end position="164"/>
    </location>
</feature>
<feature type="compositionally biased region" description="Basic and acidic residues" evidence="5">
    <location>
        <begin position="262"/>
        <end position="279"/>
    </location>
</feature>
<gene>
    <name evidence="8" type="ORF">G4Z16_30505</name>
</gene>
<feature type="region of interest" description="Disordered" evidence="5">
    <location>
        <begin position="262"/>
        <end position="309"/>
    </location>
</feature>
<dbReference type="SUPFAM" id="SSF55846">
    <property type="entry name" value="N-acetylmuramoyl-L-alanine amidase-like"/>
    <property type="match status" value="1"/>
</dbReference>
<name>A0A7T1TBQ4_9ACTN</name>
<dbReference type="GO" id="GO:0009254">
    <property type="term" value="P:peptidoglycan turnover"/>
    <property type="evidence" value="ECO:0007669"/>
    <property type="project" value="TreeGrafter"/>
</dbReference>
<dbReference type="CDD" id="cd06583">
    <property type="entry name" value="PGRP"/>
    <property type="match status" value="1"/>
</dbReference>
<dbReference type="PANTHER" id="PTHR30417">
    <property type="entry name" value="N-ACETYLMURAMOYL-L-ALANINE AMIDASE AMID"/>
    <property type="match status" value="1"/>
</dbReference>
<dbReference type="AlphaFoldDB" id="A0A7T1TBQ4"/>
<evidence type="ECO:0000256" key="5">
    <source>
        <dbReference type="SAM" id="MobiDB-lite"/>
    </source>
</evidence>
<evidence type="ECO:0000256" key="2">
    <source>
        <dbReference type="ARBA" id="ARBA00011901"/>
    </source>
</evidence>
<comment type="catalytic activity">
    <reaction evidence="1">
        <text>Hydrolyzes the link between N-acetylmuramoyl residues and L-amino acid residues in certain cell-wall glycopeptides.</text>
        <dbReference type="EC" id="3.5.1.28"/>
    </reaction>
</comment>
<organism evidence="8 9">
    <name type="scientific">Streptomyces bathyalis</name>
    <dbReference type="NCBI Taxonomy" id="2710756"/>
    <lineage>
        <taxon>Bacteria</taxon>
        <taxon>Bacillati</taxon>
        <taxon>Actinomycetota</taxon>
        <taxon>Actinomycetes</taxon>
        <taxon>Kitasatosporales</taxon>
        <taxon>Streptomycetaceae</taxon>
        <taxon>Streptomyces</taxon>
    </lineage>
</organism>
<keyword evidence="3" id="KW-0378">Hydrolase</keyword>
<dbReference type="EMBL" id="CP048882">
    <property type="protein sequence ID" value="QPP10037.1"/>
    <property type="molecule type" value="Genomic_DNA"/>
</dbReference>
<feature type="transmembrane region" description="Helical" evidence="6">
    <location>
        <begin position="47"/>
        <end position="71"/>
    </location>
</feature>
<evidence type="ECO:0000259" key="7">
    <source>
        <dbReference type="SMART" id="SM00644"/>
    </source>
</evidence>
<feature type="region of interest" description="Disordered" evidence="5">
    <location>
        <begin position="1"/>
        <end position="25"/>
    </location>
</feature>
<sequence length="707" mass="76557">MRAQTEEAALPGSPGTSGPVHESLDPLRRLARGAFGRVSPRGRRSRALWAAGTGVAATALLLPLVSAGPYATADQRDTSRLQQQFTDAAEEYRVPESVLLGVSYLQSRWDAHDGAPSVSGGYGPMHLTDAGTALARSATAHDGHFGSGSEDPRGDTARPARKPDAATNRARTPQTSELPARLRTAERAAKLTGVSRKQLRESTAANLRGGAALLAAAQKKLGHPLSSDPADWYGAVASYPAASERGTATAFADDVFAVMRSGEQRTTDSGQRVRLEADPGLRAGPSQADGIGQPRPRSASGEKPECPRSVSCEWLPAPYEEYTDDDGNPTYGNHDKARRPASASVDYIVVHDTEGNWDTVMDLIQDPTYVSWNYSLRSSDGHIAQHVRGKDAAWHAGNWYVNAKSVGLEHEGFLTDPDAWYTEAMYRSSARLVRYLAAKYDIPLDRQHVLGHDNVPGVTTANIPGMHTDPGPYFDWQHYFTLIGRPFVPKAAPSSKLLTIRPDYDKHRPEYTKCDDSGDPCPAHGSGAVRLHTAPDADSELVQDDGLHPGGKSTTGVNDTGARASTGQQYAVADRKGEWTAIWYLGQKAWFHNPKKQPTAVPARGKLIVPKAGKDEIPVYGRAYPEKEAYPEGIPAQELSPLPYKVKAGQAYAAGLKTRGEYLYAKEFDPDAEKFKVVRGDLTYYQIQLGHRVAFVKADDVRVTGSS</sequence>
<dbReference type="SMART" id="SM00644">
    <property type="entry name" value="Ami_2"/>
    <property type="match status" value="1"/>
</dbReference>
<feature type="region of interest" description="Disordered" evidence="5">
    <location>
        <begin position="511"/>
        <end position="530"/>
    </location>
</feature>
<keyword evidence="6" id="KW-1133">Transmembrane helix</keyword>
<dbReference type="InterPro" id="IPR023346">
    <property type="entry name" value="Lysozyme-like_dom_sf"/>
</dbReference>
<dbReference type="EC" id="3.5.1.28" evidence="2"/>
<dbReference type="Gene3D" id="3.40.80.10">
    <property type="entry name" value="Peptidoglycan recognition protein-like"/>
    <property type="match status" value="1"/>
</dbReference>
<keyword evidence="6" id="KW-0472">Membrane</keyword>
<keyword evidence="6" id="KW-0812">Transmembrane</keyword>
<evidence type="ECO:0000256" key="1">
    <source>
        <dbReference type="ARBA" id="ARBA00001561"/>
    </source>
</evidence>
<dbReference type="PANTHER" id="PTHR30417:SF1">
    <property type="entry name" value="N-ACETYLMURAMOYL-L-ALANINE AMIDASE AMID"/>
    <property type="match status" value="1"/>
</dbReference>
<evidence type="ECO:0000256" key="3">
    <source>
        <dbReference type="ARBA" id="ARBA00022801"/>
    </source>
</evidence>
<dbReference type="InterPro" id="IPR051206">
    <property type="entry name" value="NAMLAA_amidase_2"/>
</dbReference>
<keyword evidence="4" id="KW-0961">Cell wall biogenesis/degradation</keyword>
<dbReference type="Proteomes" id="UP000595046">
    <property type="component" value="Chromosome"/>
</dbReference>
<evidence type="ECO:0000313" key="8">
    <source>
        <dbReference type="EMBL" id="QPP10037.1"/>
    </source>
</evidence>
<evidence type="ECO:0000313" key="9">
    <source>
        <dbReference type="Proteomes" id="UP000595046"/>
    </source>
</evidence>
<dbReference type="SUPFAM" id="SSF53955">
    <property type="entry name" value="Lysozyme-like"/>
    <property type="match status" value="1"/>
</dbReference>
<feature type="domain" description="N-acetylmuramoyl-L-alanine amidase" evidence="7">
    <location>
        <begin position="335"/>
        <end position="471"/>
    </location>
</feature>
<feature type="compositionally biased region" description="Polar residues" evidence="5">
    <location>
        <begin position="552"/>
        <end position="562"/>
    </location>
</feature>
<dbReference type="Gene3D" id="1.10.530.10">
    <property type="match status" value="1"/>
</dbReference>
<accession>A0A7T1TBQ4</accession>
<feature type="region of interest" description="Disordered" evidence="5">
    <location>
        <begin position="540"/>
        <end position="562"/>
    </location>
</feature>
<reference evidence="9" key="1">
    <citation type="submission" date="2020-02" db="EMBL/GenBank/DDBJ databases">
        <title>Streptomyces sp. ASO4wet.</title>
        <authorList>
            <person name="Risdian C."/>
            <person name="Landwehr W."/>
            <person name="Schupp P."/>
            <person name="Wink J."/>
        </authorList>
    </citation>
    <scope>NUCLEOTIDE SEQUENCE [LARGE SCALE GENOMIC DNA]</scope>
    <source>
        <strain evidence="9">ASO4wet</strain>
    </source>
</reference>
<dbReference type="Pfam" id="PF01510">
    <property type="entry name" value="Amidase_2"/>
    <property type="match status" value="1"/>
</dbReference>
<dbReference type="GO" id="GO:0009253">
    <property type="term" value="P:peptidoglycan catabolic process"/>
    <property type="evidence" value="ECO:0007669"/>
    <property type="project" value="InterPro"/>
</dbReference>
<dbReference type="InterPro" id="IPR036505">
    <property type="entry name" value="Amidase/PGRP_sf"/>
</dbReference>
<dbReference type="GO" id="GO:0071555">
    <property type="term" value="P:cell wall organization"/>
    <property type="evidence" value="ECO:0007669"/>
    <property type="project" value="UniProtKB-KW"/>
</dbReference>
<dbReference type="FunFam" id="3.40.80.10:FF:000006">
    <property type="entry name" value="N-acetylmuramoyl-L-alanine amidase"/>
    <property type="match status" value="1"/>
</dbReference>
<proteinExistence type="predicted"/>
<keyword evidence="9" id="KW-1185">Reference proteome</keyword>